<keyword evidence="2" id="KW-1185">Reference proteome</keyword>
<name>A0ABW5E1B3_9BACT</name>
<protein>
    <recommendedName>
        <fullName evidence="3">DUF4236 domain-containing protein</fullName>
    </recommendedName>
</protein>
<evidence type="ECO:0000313" key="1">
    <source>
        <dbReference type="EMBL" id="MFD2276381.1"/>
    </source>
</evidence>
<dbReference type="EMBL" id="JBHUJC010000024">
    <property type="protein sequence ID" value="MFD2276381.1"/>
    <property type="molecule type" value="Genomic_DNA"/>
</dbReference>
<organism evidence="1 2">
    <name type="scientific">Rubritalea spongiae</name>
    <dbReference type="NCBI Taxonomy" id="430797"/>
    <lineage>
        <taxon>Bacteria</taxon>
        <taxon>Pseudomonadati</taxon>
        <taxon>Verrucomicrobiota</taxon>
        <taxon>Verrucomicrobiia</taxon>
        <taxon>Verrucomicrobiales</taxon>
        <taxon>Rubritaleaceae</taxon>
        <taxon>Rubritalea</taxon>
    </lineage>
</organism>
<evidence type="ECO:0008006" key="3">
    <source>
        <dbReference type="Google" id="ProtNLM"/>
    </source>
</evidence>
<gene>
    <name evidence="1" type="ORF">ACFSQZ_07865</name>
</gene>
<proteinExistence type="predicted"/>
<evidence type="ECO:0000313" key="2">
    <source>
        <dbReference type="Proteomes" id="UP001597297"/>
    </source>
</evidence>
<sequence>MKFKLAAGMKVRSVIGVTIKKWWRNGVTPFTLSKVIRSKVGIAKSGDFGYESHRDHAMVSLTFDTSVTRKCLR</sequence>
<comment type="caution">
    <text evidence="1">The sequence shown here is derived from an EMBL/GenBank/DDBJ whole genome shotgun (WGS) entry which is preliminary data.</text>
</comment>
<reference evidence="2" key="1">
    <citation type="journal article" date="2019" name="Int. J. Syst. Evol. Microbiol.">
        <title>The Global Catalogue of Microorganisms (GCM) 10K type strain sequencing project: providing services to taxonomists for standard genome sequencing and annotation.</title>
        <authorList>
            <consortium name="The Broad Institute Genomics Platform"/>
            <consortium name="The Broad Institute Genome Sequencing Center for Infectious Disease"/>
            <person name="Wu L."/>
            <person name="Ma J."/>
        </authorList>
    </citation>
    <scope>NUCLEOTIDE SEQUENCE [LARGE SCALE GENOMIC DNA]</scope>
    <source>
        <strain evidence="2">JCM 16545</strain>
    </source>
</reference>
<dbReference type="Proteomes" id="UP001597297">
    <property type="component" value="Unassembled WGS sequence"/>
</dbReference>
<accession>A0ABW5E1B3</accession>
<dbReference type="RefSeq" id="WP_377094169.1">
    <property type="nucleotide sequence ID" value="NZ_JBHSJM010000001.1"/>
</dbReference>